<reference evidence="1" key="1">
    <citation type="submission" date="2022-10" db="EMBL/GenBank/DDBJ databases">
        <authorList>
            <person name="Chen Y."/>
            <person name="Dougan E. K."/>
            <person name="Chan C."/>
            <person name="Rhodes N."/>
            <person name="Thang M."/>
        </authorList>
    </citation>
    <scope>NUCLEOTIDE SEQUENCE</scope>
</reference>
<organism evidence="1">
    <name type="scientific">Cladocopium goreaui</name>
    <dbReference type="NCBI Taxonomy" id="2562237"/>
    <lineage>
        <taxon>Eukaryota</taxon>
        <taxon>Sar</taxon>
        <taxon>Alveolata</taxon>
        <taxon>Dinophyceae</taxon>
        <taxon>Suessiales</taxon>
        <taxon>Symbiodiniaceae</taxon>
        <taxon>Cladocopium</taxon>
    </lineage>
</organism>
<evidence type="ECO:0000313" key="3">
    <source>
        <dbReference type="Proteomes" id="UP001152797"/>
    </source>
</evidence>
<dbReference type="EMBL" id="CAMXCT010004079">
    <property type="protein sequence ID" value="CAI4007571.1"/>
    <property type="molecule type" value="Genomic_DNA"/>
</dbReference>
<proteinExistence type="predicted"/>
<dbReference type="EMBL" id="CAMXCT030004079">
    <property type="protein sequence ID" value="CAL4794883.1"/>
    <property type="molecule type" value="Genomic_DNA"/>
</dbReference>
<reference evidence="2 3" key="2">
    <citation type="submission" date="2024-05" db="EMBL/GenBank/DDBJ databases">
        <authorList>
            <person name="Chen Y."/>
            <person name="Shah S."/>
            <person name="Dougan E. K."/>
            <person name="Thang M."/>
            <person name="Chan C."/>
        </authorList>
    </citation>
    <scope>NUCLEOTIDE SEQUENCE [LARGE SCALE GENOMIC DNA]</scope>
</reference>
<dbReference type="AlphaFoldDB" id="A0A9P1GB46"/>
<name>A0A9P1GB46_9DINO</name>
<evidence type="ECO:0000313" key="2">
    <source>
        <dbReference type="EMBL" id="CAL4794883.1"/>
    </source>
</evidence>
<sequence>MADPVEECVYDYIIIAAGATMDTLTLPPPGNPGWHGLPCRQVERIAQRDHMVLYLTRMGASYPFKLKEARDDLSLMLYERRGCCDCVVKRMPKGPTVLNVQYRLTSQHVHFQLLALTGRRICGFCWPTDQRLRAATVVKNFELETTIANEMNTSKQNVIHLIGSRSNHTFKKKD</sequence>
<keyword evidence="3" id="KW-1185">Reference proteome</keyword>
<comment type="caution">
    <text evidence="1">The sequence shown here is derived from an EMBL/GenBank/DDBJ whole genome shotgun (WGS) entry which is preliminary data.</text>
</comment>
<dbReference type="Proteomes" id="UP001152797">
    <property type="component" value="Unassembled WGS sequence"/>
</dbReference>
<protein>
    <submittedName>
        <fullName evidence="1">Uncharacterized protein</fullName>
    </submittedName>
</protein>
<gene>
    <name evidence="1" type="ORF">C1SCF055_LOCUS33117</name>
</gene>
<dbReference type="EMBL" id="CAMXCT020004079">
    <property type="protein sequence ID" value="CAL1160946.1"/>
    <property type="molecule type" value="Genomic_DNA"/>
</dbReference>
<evidence type="ECO:0000313" key="1">
    <source>
        <dbReference type="EMBL" id="CAI4007571.1"/>
    </source>
</evidence>
<accession>A0A9P1GB46</accession>